<keyword evidence="7" id="KW-0472">Membrane</keyword>
<evidence type="ECO:0000256" key="5">
    <source>
        <dbReference type="ARBA" id="ARBA00022781"/>
    </source>
</evidence>
<comment type="caution">
    <text evidence="11">The sequence shown here is derived from an EMBL/GenBank/DDBJ whole genome shotgun (WGS) entry which is preliminary data.</text>
</comment>
<feature type="coiled-coil region" evidence="10">
    <location>
        <begin position="227"/>
        <end position="261"/>
    </location>
</feature>
<dbReference type="Gene3D" id="1.10.287.80">
    <property type="entry name" value="ATP synthase, gamma subunit, helix hairpin domain"/>
    <property type="match status" value="1"/>
</dbReference>
<reference evidence="11 12" key="1">
    <citation type="submission" date="2021-10" db="EMBL/GenBank/DDBJ databases">
        <title>Draft genome of Aestuariibacter halophilus JC2043.</title>
        <authorList>
            <person name="Emsley S.A."/>
            <person name="Pfannmuller K.M."/>
            <person name="Ushijima B."/>
            <person name="Saw J.H."/>
            <person name="Videau P."/>
        </authorList>
    </citation>
    <scope>NUCLEOTIDE SEQUENCE [LARGE SCALE GENOMIC DNA]</scope>
    <source>
        <strain evidence="11 12">JC2043</strain>
    </source>
</reference>
<comment type="function">
    <text evidence="1">Produces ATP from ADP in the presence of a proton gradient across the membrane. The gamma chain is believed to be important in regulating ATPase activity and the flow of protons through the CF(0) complex.</text>
</comment>
<accession>A0ABS8G8S5</accession>
<keyword evidence="6" id="KW-0406">Ion transport</keyword>
<dbReference type="InterPro" id="IPR000131">
    <property type="entry name" value="ATP_synth_F1_gsu"/>
</dbReference>
<dbReference type="SUPFAM" id="SSF52943">
    <property type="entry name" value="ATP synthase (F1-ATPase), gamma subunit"/>
    <property type="match status" value="1"/>
</dbReference>
<dbReference type="Gene3D" id="3.40.1380.10">
    <property type="match status" value="1"/>
</dbReference>
<evidence type="ECO:0000256" key="8">
    <source>
        <dbReference type="ARBA" id="ARBA00023196"/>
    </source>
</evidence>
<evidence type="ECO:0000256" key="6">
    <source>
        <dbReference type="ARBA" id="ARBA00023065"/>
    </source>
</evidence>
<keyword evidence="9" id="KW-0066">ATP synthesis</keyword>
<dbReference type="InterPro" id="IPR035968">
    <property type="entry name" value="ATP_synth_F1_ATPase_gsu"/>
</dbReference>
<keyword evidence="8" id="KW-0139">CF(1)</keyword>
<evidence type="ECO:0000256" key="9">
    <source>
        <dbReference type="ARBA" id="ARBA00023310"/>
    </source>
</evidence>
<gene>
    <name evidence="11" type="ORF">LJ739_11480</name>
</gene>
<comment type="similarity">
    <text evidence="3">Belongs to the ATPase gamma chain family.</text>
</comment>
<sequence length="282" mass="30844">MINARVLKTRMEQLGDIALIIGSLKSIALLESQQARGCVESQAEGLNAMQRAIVRSIAGCPELSLPVPVTPSILLILGSERGFCGNFNARLCDELDALTEAGTVSNCQIYPVGYRLSVKLEHDPRVVSALKAASVFAEIDTVLTALTSLVSQPETQITPEQVAVLYHDGVSATPRFEPLLGSLATQYREAGEGMRPLLNLNPVAFYAQAMSEYILTRLSHLLTLSFFSENQARLQHLENALSNLDEQTLTLEKQRNHLRQEQITEELETILLSAGLKSGEKS</sequence>
<dbReference type="Proteomes" id="UP001520878">
    <property type="component" value="Unassembled WGS sequence"/>
</dbReference>
<dbReference type="PRINTS" id="PR00126">
    <property type="entry name" value="ATPASEGAMMA"/>
</dbReference>
<dbReference type="Pfam" id="PF00231">
    <property type="entry name" value="ATP-synt"/>
    <property type="match status" value="1"/>
</dbReference>
<organism evidence="11 12">
    <name type="scientific">Fluctibacter halophilus</name>
    <dbReference type="NCBI Taxonomy" id="226011"/>
    <lineage>
        <taxon>Bacteria</taxon>
        <taxon>Pseudomonadati</taxon>
        <taxon>Pseudomonadota</taxon>
        <taxon>Gammaproteobacteria</taxon>
        <taxon>Alteromonadales</taxon>
        <taxon>Alteromonadaceae</taxon>
        <taxon>Fluctibacter</taxon>
    </lineage>
</organism>
<dbReference type="EMBL" id="JAJEWP010000002">
    <property type="protein sequence ID" value="MCC2616864.1"/>
    <property type="molecule type" value="Genomic_DNA"/>
</dbReference>
<evidence type="ECO:0000313" key="11">
    <source>
        <dbReference type="EMBL" id="MCC2616864.1"/>
    </source>
</evidence>
<evidence type="ECO:0000256" key="2">
    <source>
        <dbReference type="ARBA" id="ARBA00004170"/>
    </source>
</evidence>
<name>A0ABS8G8S5_9ALTE</name>
<keyword evidence="4" id="KW-0813">Transport</keyword>
<comment type="subcellular location">
    <subcellularLocation>
        <location evidence="2">Membrane</location>
        <topology evidence="2">Peripheral membrane protein</topology>
    </subcellularLocation>
</comment>
<dbReference type="RefSeq" id="WP_229160627.1">
    <property type="nucleotide sequence ID" value="NZ_JAJEWP010000002.1"/>
</dbReference>
<evidence type="ECO:0000313" key="12">
    <source>
        <dbReference type="Proteomes" id="UP001520878"/>
    </source>
</evidence>
<evidence type="ECO:0000256" key="4">
    <source>
        <dbReference type="ARBA" id="ARBA00022448"/>
    </source>
</evidence>
<protein>
    <submittedName>
        <fullName evidence="11">F0F1 ATP synthase subunit gamma</fullName>
    </submittedName>
</protein>
<keyword evidence="10" id="KW-0175">Coiled coil</keyword>
<proteinExistence type="inferred from homology"/>
<evidence type="ECO:0000256" key="1">
    <source>
        <dbReference type="ARBA" id="ARBA00003456"/>
    </source>
</evidence>
<keyword evidence="5" id="KW-0375">Hydrogen ion transport</keyword>
<evidence type="ECO:0000256" key="3">
    <source>
        <dbReference type="ARBA" id="ARBA00007681"/>
    </source>
</evidence>
<evidence type="ECO:0000256" key="7">
    <source>
        <dbReference type="ARBA" id="ARBA00023136"/>
    </source>
</evidence>
<evidence type="ECO:0000256" key="10">
    <source>
        <dbReference type="SAM" id="Coils"/>
    </source>
</evidence>
<keyword evidence="12" id="KW-1185">Reference proteome</keyword>